<dbReference type="InterPro" id="IPR017853">
    <property type="entry name" value="GH"/>
</dbReference>
<gene>
    <name evidence="4" type="ORF">SAMN05421770_101339</name>
</gene>
<dbReference type="Pfam" id="PF00128">
    <property type="entry name" value="Alpha-amylase"/>
    <property type="match status" value="2"/>
</dbReference>
<evidence type="ECO:0000256" key="2">
    <source>
        <dbReference type="SAM" id="Phobius"/>
    </source>
</evidence>
<dbReference type="PANTHER" id="PTHR10357">
    <property type="entry name" value="ALPHA-AMYLASE FAMILY MEMBER"/>
    <property type="match status" value="1"/>
</dbReference>
<dbReference type="EMBL" id="FZOU01000001">
    <property type="protein sequence ID" value="SNS28495.1"/>
    <property type="molecule type" value="Genomic_DNA"/>
</dbReference>
<feature type="region of interest" description="Disordered" evidence="1">
    <location>
        <begin position="263"/>
        <end position="309"/>
    </location>
</feature>
<protein>
    <submittedName>
        <fullName evidence="4">Alpha amylase, catalytic domain</fullName>
    </submittedName>
</protein>
<sequence length="562" mass="59446">MDWTPQVCVFHAEDPHSSFKARISVSIAIAACFAGRRPILMRLRTTRTFVLLAAALCLPSLASAQMLARPGWAGSGITTDAWWNQAVFYQIDPLSFQDSNGDGFGDLKGILARLDYIQSLGVDAILLSPLEPHPPAVTTAAGTTTAAHGEQVFDPTYGTNEDFDALVQQAAARKIRVLVDLPLSGAQTVDALTGVARFWLTRGVAGLRLVRDAGDQAAGVTALTPFQIADRVRALRALANGFAGQRILVGDLIAESPATPWSAAAVPASAPPAPAPAAPSRRGNRMRRGGTVASAQPDQPAYGPSDSQPQLQVDSHIALLPAMHAADLRQALTLATQPLHGPGPAPVLASDANGRTRSMDRYADGKNDLNIARMLAAVLLTAKTSTLLYFGQELGMTTGTAKPASGSSTESSPMQWGAKSPFTTGTPWLDSPASAATVNVEAEEADPQSLLRWYRQLSTMHHGNPVLRDGAMTILPTTNPDVVAWARRPLKGEALPVVVICNLSGAEVKLSMKEELAKAQLHGFFFRTLMRSGVDAIVAGPASVDAVTLPPYGTYIGELHLK</sequence>
<keyword evidence="2" id="KW-0472">Membrane</keyword>
<keyword evidence="2" id="KW-0812">Transmembrane</keyword>
<organism evidence="4 5">
    <name type="scientific">Granulicella rosea</name>
    <dbReference type="NCBI Taxonomy" id="474952"/>
    <lineage>
        <taxon>Bacteria</taxon>
        <taxon>Pseudomonadati</taxon>
        <taxon>Acidobacteriota</taxon>
        <taxon>Terriglobia</taxon>
        <taxon>Terriglobales</taxon>
        <taxon>Acidobacteriaceae</taxon>
        <taxon>Granulicella</taxon>
    </lineage>
</organism>
<dbReference type="SUPFAM" id="SSF51445">
    <property type="entry name" value="(Trans)glycosidases"/>
    <property type="match status" value="1"/>
</dbReference>
<feature type="transmembrane region" description="Helical" evidence="2">
    <location>
        <begin position="48"/>
        <end position="68"/>
    </location>
</feature>
<dbReference type="GO" id="GO:0004556">
    <property type="term" value="F:alpha-amylase activity"/>
    <property type="evidence" value="ECO:0007669"/>
    <property type="project" value="TreeGrafter"/>
</dbReference>
<dbReference type="Gene3D" id="3.20.20.80">
    <property type="entry name" value="Glycosidases"/>
    <property type="match status" value="2"/>
</dbReference>
<evidence type="ECO:0000256" key="1">
    <source>
        <dbReference type="SAM" id="MobiDB-lite"/>
    </source>
</evidence>
<dbReference type="Proteomes" id="UP000198356">
    <property type="component" value="Unassembled WGS sequence"/>
</dbReference>
<dbReference type="AlphaFoldDB" id="A0A239D7Y7"/>
<dbReference type="SMART" id="SM00642">
    <property type="entry name" value="Aamy"/>
    <property type="match status" value="1"/>
</dbReference>
<dbReference type="GO" id="GO:0009313">
    <property type="term" value="P:oligosaccharide catabolic process"/>
    <property type="evidence" value="ECO:0007669"/>
    <property type="project" value="TreeGrafter"/>
</dbReference>
<reference evidence="4 5" key="1">
    <citation type="submission" date="2017-06" db="EMBL/GenBank/DDBJ databases">
        <authorList>
            <person name="Kim H.J."/>
            <person name="Triplett B.A."/>
        </authorList>
    </citation>
    <scope>NUCLEOTIDE SEQUENCE [LARGE SCALE GENOMIC DNA]</scope>
    <source>
        <strain evidence="4 5">DSM 18704</strain>
    </source>
</reference>
<evidence type="ECO:0000313" key="4">
    <source>
        <dbReference type="EMBL" id="SNS28495.1"/>
    </source>
</evidence>
<name>A0A239D7Y7_9BACT</name>
<dbReference type="PANTHER" id="PTHR10357:SF179">
    <property type="entry name" value="NEUTRAL AND BASIC AMINO ACID TRANSPORT PROTEIN RBAT"/>
    <property type="match status" value="1"/>
</dbReference>
<evidence type="ECO:0000259" key="3">
    <source>
        <dbReference type="SMART" id="SM00642"/>
    </source>
</evidence>
<feature type="domain" description="Glycosyl hydrolase family 13 catalytic" evidence="3">
    <location>
        <begin position="90"/>
        <end position="423"/>
    </location>
</feature>
<evidence type="ECO:0000313" key="5">
    <source>
        <dbReference type="Proteomes" id="UP000198356"/>
    </source>
</evidence>
<keyword evidence="5" id="KW-1185">Reference proteome</keyword>
<accession>A0A239D7Y7</accession>
<keyword evidence="2" id="KW-1133">Transmembrane helix</keyword>
<proteinExistence type="predicted"/>
<dbReference type="InterPro" id="IPR006047">
    <property type="entry name" value="GH13_cat_dom"/>
</dbReference>